<keyword evidence="2" id="KW-1133">Transmembrane helix</keyword>
<organism evidence="3 4">
    <name type="scientific">Neohortaea acidophila</name>
    <dbReference type="NCBI Taxonomy" id="245834"/>
    <lineage>
        <taxon>Eukaryota</taxon>
        <taxon>Fungi</taxon>
        <taxon>Dikarya</taxon>
        <taxon>Ascomycota</taxon>
        <taxon>Pezizomycotina</taxon>
        <taxon>Dothideomycetes</taxon>
        <taxon>Dothideomycetidae</taxon>
        <taxon>Mycosphaerellales</taxon>
        <taxon>Teratosphaeriaceae</taxon>
        <taxon>Neohortaea</taxon>
    </lineage>
</organism>
<keyword evidence="2" id="KW-0472">Membrane</keyword>
<sequence>MAHLAARVAATAGGTTTEAQSRAVGLDVAEALTVVALLGLHGAGVRAIVALVPGLLAVVAQALTAGAHLGVVADVAAFVAGAARQGRHFALRVLLFFLLFTSLLHVVRSETLPSSSSSSASSSSSSLSRNNTSAAETRPTACKLSFRRKNGMWRKEGKEMKQKKVKEALGGICEMRAGARQILPRVA</sequence>
<name>A0A6A6PUU2_9PEZI</name>
<dbReference type="RefSeq" id="XP_033590322.1">
    <property type="nucleotide sequence ID" value="XM_033733676.1"/>
</dbReference>
<protein>
    <submittedName>
        <fullName evidence="3">Uncharacterized protein</fullName>
    </submittedName>
</protein>
<dbReference type="AlphaFoldDB" id="A0A6A6PUU2"/>
<keyword evidence="4" id="KW-1185">Reference proteome</keyword>
<dbReference type="GeneID" id="54474678"/>
<reference evidence="3" key="1">
    <citation type="journal article" date="2020" name="Stud. Mycol.">
        <title>101 Dothideomycetes genomes: a test case for predicting lifestyles and emergence of pathogens.</title>
        <authorList>
            <person name="Haridas S."/>
            <person name="Albert R."/>
            <person name="Binder M."/>
            <person name="Bloem J."/>
            <person name="Labutti K."/>
            <person name="Salamov A."/>
            <person name="Andreopoulos B."/>
            <person name="Baker S."/>
            <person name="Barry K."/>
            <person name="Bills G."/>
            <person name="Bluhm B."/>
            <person name="Cannon C."/>
            <person name="Castanera R."/>
            <person name="Culley D."/>
            <person name="Daum C."/>
            <person name="Ezra D."/>
            <person name="Gonzalez J."/>
            <person name="Henrissat B."/>
            <person name="Kuo A."/>
            <person name="Liang C."/>
            <person name="Lipzen A."/>
            <person name="Lutzoni F."/>
            <person name="Magnuson J."/>
            <person name="Mondo S."/>
            <person name="Nolan M."/>
            <person name="Ohm R."/>
            <person name="Pangilinan J."/>
            <person name="Park H.-J."/>
            <person name="Ramirez L."/>
            <person name="Alfaro M."/>
            <person name="Sun H."/>
            <person name="Tritt A."/>
            <person name="Yoshinaga Y."/>
            <person name="Zwiers L.-H."/>
            <person name="Turgeon B."/>
            <person name="Goodwin S."/>
            <person name="Spatafora J."/>
            <person name="Crous P."/>
            <person name="Grigoriev I."/>
        </authorList>
    </citation>
    <scope>NUCLEOTIDE SEQUENCE</scope>
    <source>
        <strain evidence="3">CBS 113389</strain>
    </source>
</reference>
<keyword evidence="2" id="KW-0812">Transmembrane</keyword>
<evidence type="ECO:0000313" key="4">
    <source>
        <dbReference type="Proteomes" id="UP000799767"/>
    </source>
</evidence>
<feature type="compositionally biased region" description="Low complexity" evidence="1">
    <location>
        <begin position="114"/>
        <end position="128"/>
    </location>
</feature>
<proteinExistence type="predicted"/>
<evidence type="ECO:0000313" key="3">
    <source>
        <dbReference type="EMBL" id="KAF2483752.1"/>
    </source>
</evidence>
<feature type="transmembrane region" description="Helical" evidence="2">
    <location>
        <begin position="89"/>
        <end position="107"/>
    </location>
</feature>
<evidence type="ECO:0000256" key="1">
    <source>
        <dbReference type="SAM" id="MobiDB-lite"/>
    </source>
</evidence>
<gene>
    <name evidence="3" type="ORF">BDY17DRAFT_298023</name>
</gene>
<dbReference type="EMBL" id="MU001635">
    <property type="protein sequence ID" value="KAF2483752.1"/>
    <property type="molecule type" value="Genomic_DNA"/>
</dbReference>
<evidence type="ECO:0000256" key="2">
    <source>
        <dbReference type="SAM" id="Phobius"/>
    </source>
</evidence>
<feature type="transmembrane region" description="Helical" evidence="2">
    <location>
        <begin position="31"/>
        <end position="52"/>
    </location>
</feature>
<accession>A0A6A6PUU2</accession>
<feature type="region of interest" description="Disordered" evidence="1">
    <location>
        <begin position="113"/>
        <end position="140"/>
    </location>
</feature>
<feature type="transmembrane region" description="Helical" evidence="2">
    <location>
        <begin position="58"/>
        <end position="82"/>
    </location>
</feature>
<dbReference type="Proteomes" id="UP000799767">
    <property type="component" value="Unassembled WGS sequence"/>
</dbReference>